<proteinExistence type="predicted"/>
<dbReference type="EMBL" id="CP064789">
    <property type="protein sequence ID" value="QSG13248.1"/>
    <property type="molecule type" value="Genomic_DNA"/>
</dbReference>
<sequence>MLPDASRFDVDARLVAGALGLAGAAGLLVARVALNAGLAPGVAGSMDVFRLAATVGPALGALGIAATTGDPVERIGVAFVGVFGLLSVVPAATTAAVVAVVAGGSLAAAGRWRQVGRPVDWHMLPIVLLAGAVGVSLLGGIGVEPTTLRSIGSQLTLLGAAATPALLGHGRADWAFGGLAAAVLVAVGVTAPFVTGAVTLIGGGVVGASLLVLAVGLAGLTTTASAATRTRHWHALLGAGLVFAAGVPASMPRALAVVLGVLLLVEPRGGGSA</sequence>
<keyword evidence="1" id="KW-0472">Membrane</keyword>
<gene>
    <name evidence="3" type="ORF">HSBGL_2854</name>
</gene>
<dbReference type="AlphaFoldDB" id="A0A897NKQ8"/>
<keyword evidence="1" id="KW-0812">Transmembrane</keyword>
<feature type="transmembrane region" description="Helical" evidence="1">
    <location>
        <begin position="121"/>
        <end position="141"/>
    </location>
</feature>
<feature type="transmembrane region" description="Helical" evidence="1">
    <location>
        <begin position="12"/>
        <end position="36"/>
    </location>
</feature>
<keyword evidence="1" id="KW-1133">Transmembrane helix</keyword>
<dbReference type="Proteomes" id="UP000663305">
    <property type="component" value="Chromosome"/>
</dbReference>
<dbReference type="InterPro" id="IPR058381">
    <property type="entry name" value="DUF8068"/>
</dbReference>
<feature type="transmembrane region" description="Helical" evidence="1">
    <location>
        <begin position="200"/>
        <end position="223"/>
    </location>
</feature>
<feature type="domain" description="DUF8068" evidence="2">
    <location>
        <begin position="13"/>
        <end position="265"/>
    </location>
</feature>
<organism evidence="3 4">
    <name type="scientific">Halapricum desulfuricans</name>
    <dbReference type="NCBI Taxonomy" id="2841257"/>
    <lineage>
        <taxon>Archaea</taxon>
        <taxon>Methanobacteriati</taxon>
        <taxon>Methanobacteriota</taxon>
        <taxon>Stenosarchaea group</taxon>
        <taxon>Halobacteria</taxon>
        <taxon>Halobacteriales</taxon>
        <taxon>Haloarculaceae</taxon>
        <taxon>Halapricum</taxon>
    </lineage>
</organism>
<dbReference type="Pfam" id="PF26265">
    <property type="entry name" value="DUF8068"/>
    <property type="match status" value="1"/>
</dbReference>
<evidence type="ECO:0000256" key="1">
    <source>
        <dbReference type="SAM" id="Phobius"/>
    </source>
</evidence>
<accession>A0A897NKQ8</accession>
<feature type="transmembrane region" description="Helical" evidence="1">
    <location>
        <begin position="48"/>
        <end position="66"/>
    </location>
</feature>
<evidence type="ECO:0000313" key="4">
    <source>
        <dbReference type="Proteomes" id="UP000663305"/>
    </source>
</evidence>
<protein>
    <submittedName>
        <fullName evidence="3">Putative membrane protein</fullName>
    </submittedName>
</protein>
<evidence type="ECO:0000259" key="2">
    <source>
        <dbReference type="Pfam" id="PF26265"/>
    </source>
</evidence>
<feature type="transmembrane region" description="Helical" evidence="1">
    <location>
        <begin position="78"/>
        <end position="109"/>
    </location>
</feature>
<name>A0A897NKQ8_9EURY</name>
<feature type="transmembrane region" description="Helical" evidence="1">
    <location>
        <begin position="235"/>
        <end position="265"/>
    </location>
</feature>
<feature type="transmembrane region" description="Helical" evidence="1">
    <location>
        <begin position="174"/>
        <end position="194"/>
    </location>
</feature>
<reference evidence="3" key="1">
    <citation type="submission" date="2020-11" db="EMBL/GenBank/DDBJ databases">
        <title>Carbohydrate-dependent, anaerobic sulfur respiration: A novel catabolism in halophilic archaea.</title>
        <authorList>
            <person name="Sorokin D.Y."/>
            <person name="Messina E."/>
            <person name="Smedile F."/>
            <person name="La Cono V."/>
            <person name="Hallsworth J.E."/>
            <person name="Yakimov M.M."/>
        </authorList>
    </citation>
    <scope>NUCLEOTIDE SEQUENCE</scope>
    <source>
        <strain evidence="3">HSR-Bgl</strain>
    </source>
</reference>
<evidence type="ECO:0000313" key="3">
    <source>
        <dbReference type="EMBL" id="QSG13248.1"/>
    </source>
</evidence>